<dbReference type="AlphaFoldDB" id="A0A8J4DL38"/>
<dbReference type="RefSeq" id="WP_203941179.1">
    <property type="nucleotide sequence ID" value="NZ_BAAAGJ010000014.1"/>
</dbReference>
<dbReference type="InterPro" id="IPR018946">
    <property type="entry name" value="PhoD-like_MPP"/>
</dbReference>
<name>A0A8J4DL38_9ACTN</name>
<reference evidence="3" key="1">
    <citation type="submission" date="2021-01" db="EMBL/GenBank/DDBJ databases">
        <title>Whole genome shotgun sequence of Spirilliplanes yamanashiensis NBRC 15828.</title>
        <authorList>
            <person name="Komaki H."/>
            <person name="Tamura T."/>
        </authorList>
    </citation>
    <scope>NUCLEOTIDE SEQUENCE</scope>
    <source>
        <strain evidence="3">NBRC 15828</strain>
    </source>
</reference>
<dbReference type="Pfam" id="PF09423">
    <property type="entry name" value="PhoD"/>
    <property type="match status" value="1"/>
</dbReference>
<dbReference type="Gene3D" id="3.60.21.70">
    <property type="entry name" value="PhoD-like phosphatase"/>
    <property type="match status" value="1"/>
</dbReference>
<keyword evidence="4" id="KW-1185">Reference proteome</keyword>
<dbReference type="Pfam" id="PF16655">
    <property type="entry name" value="PhoD_N"/>
    <property type="match status" value="1"/>
</dbReference>
<comment type="caution">
    <text evidence="3">The sequence shown here is derived from an EMBL/GenBank/DDBJ whole genome shotgun (WGS) entry which is preliminary data.</text>
</comment>
<feature type="domain" description="PhoD-like phosphatase metallophosphatase" evidence="1">
    <location>
        <begin position="142"/>
        <end position="490"/>
    </location>
</feature>
<organism evidence="3 4">
    <name type="scientific">Spirilliplanes yamanashiensis</name>
    <dbReference type="NCBI Taxonomy" id="42233"/>
    <lineage>
        <taxon>Bacteria</taxon>
        <taxon>Bacillati</taxon>
        <taxon>Actinomycetota</taxon>
        <taxon>Actinomycetes</taxon>
        <taxon>Micromonosporales</taxon>
        <taxon>Micromonosporaceae</taxon>
        <taxon>Spirilliplanes</taxon>
    </lineage>
</organism>
<protein>
    <submittedName>
        <fullName evidence="3">Alkaline phosphatase</fullName>
    </submittedName>
</protein>
<dbReference type="Proteomes" id="UP000652013">
    <property type="component" value="Unassembled WGS sequence"/>
</dbReference>
<proteinExistence type="predicted"/>
<dbReference type="PANTHER" id="PTHR43606">
    <property type="entry name" value="PHOSPHATASE, PUTATIVE (AFU_ORTHOLOGUE AFUA_6G08710)-RELATED"/>
    <property type="match status" value="1"/>
</dbReference>
<sequence length="508" mass="55410">MDRRTLLTAGAGGLLTAALPADGVLAAPAWRPAGRPALTHGVQSGDVSAHSAVVWARADRPGRLRVEVSRRPDFRRARVVTGPVVTPASDLTGKLRLRDLPPGEDLYYRVRVESLDRHGLLSEPVVGRLRTAPVRRADVRFVWTGDVAGQGWGIDPAFGGMSIFAAMRARRPDFLLHSGDTVYADGPLPETVTLPDGRVWRNLVTPEKAKVAETLTEYRGQYAYNLLDPAYRDFAAHVPQVNQWDDHEVTNNWYPGEILTDDRYTEKRVDVLAARARQAFHEWLPTGRAPLYRRLSYGPRLDVFVLDMRTYKDVNDGNVYADPGRGLLGRQQREWLIRGLRDSRATWKVIAADLPLGIVVPDGPAAQEGVANGDPGAPKGRELEFATVLRAAHRAGVTGIVFLTADVHYTAAHHYDPARAAVQDFTPFWEFVSGPAHAGAFGPNAMDATFGPRVEFVNAPPAANTSPAAGFQHFGEVNVDGASGALTVDLRDRAGRALWSTTLAAPGR</sequence>
<evidence type="ECO:0000259" key="1">
    <source>
        <dbReference type="Pfam" id="PF09423"/>
    </source>
</evidence>
<feature type="domain" description="Phospholipase D N-terminal" evidence="2">
    <location>
        <begin position="40"/>
        <end position="131"/>
    </location>
</feature>
<dbReference type="EMBL" id="BOOY01000037">
    <property type="protein sequence ID" value="GIJ05982.1"/>
    <property type="molecule type" value="Genomic_DNA"/>
</dbReference>
<dbReference type="SUPFAM" id="SSF56300">
    <property type="entry name" value="Metallo-dependent phosphatases"/>
    <property type="match status" value="1"/>
</dbReference>
<accession>A0A8J4DL38</accession>
<evidence type="ECO:0000313" key="3">
    <source>
        <dbReference type="EMBL" id="GIJ05982.1"/>
    </source>
</evidence>
<dbReference type="InterPro" id="IPR032093">
    <property type="entry name" value="PhoD_N"/>
</dbReference>
<dbReference type="CDD" id="cd07389">
    <property type="entry name" value="MPP_PhoD"/>
    <property type="match status" value="1"/>
</dbReference>
<dbReference type="InterPro" id="IPR052900">
    <property type="entry name" value="Phospholipid_Metab_Enz"/>
</dbReference>
<dbReference type="PANTHER" id="PTHR43606:SF1">
    <property type="entry name" value="PHOD-LIKE PHOSPHATASE METALLOPHOSPHATASE DOMAIN-CONTAINING PROTEIN"/>
    <property type="match status" value="1"/>
</dbReference>
<evidence type="ECO:0000313" key="4">
    <source>
        <dbReference type="Proteomes" id="UP000652013"/>
    </source>
</evidence>
<dbReference type="InterPro" id="IPR038607">
    <property type="entry name" value="PhoD-like_sf"/>
</dbReference>
<dbReference type="InterPro" id="IPR029052">
    <property type="entry name" value="Metallo-depent_PP-like"/>
</dbReference>
<gene>
    <name evidence="3" type="primary">phoD</name>
    <name evidence="3" type="ORF">Sya03_53340</name>
</gene>
<evidence type="ECO:0000259" key="2">
    <source>
        <dbReference type="Pfam" id="PF16655"/>
    </source>
</evidence>
<dbReference type="Gene3D" id="2.60.40.380">
    <property type="entry name" value="Purple acid phosphatase-like, N-terminal"/>
    <property type="match status" value="1"/>
</dbReference>